<dbReference type="RefSeq" id="WP_012631965.1">
    <property type="nucleotide sequence ID" value="NC_011891.1"/>
</dbReference>
<protein>
    <recommendedName>
        <fullName evidence="3">Ava_C0101 and related proteins</fullName>
    </recommendedName>
</protein>
<dbReference type="InterPro" id="IPR046038">
    <property type="entry name" value="DUF5996"/>
</dbReference>
<sequence>MTRVSAAAAWPDLPLAPWDGTRHALHMWTQIMGKTLLALAPPWNHWWHTALRVSARGLASPVPIATPDGWLDLELDLVDHVLAMRTERRTAAIPLGPRSVHAFHDEYRALLDALGVRARLSTVPCEVPDPIPFDRDDAPRPYDAEAANRFWRVLRRCAAALESLCDGFLGKQSPVHFFWGSFDLAATRFSGRRAPERPGADAVTREAYSHEVISFGFWPGGPAASGVRVEEPVLYAYAAPEPAGFRDADLGVAGARYDARLGEFLLPYAAARAAPDPAAEIRAFCEAAYRAGASLGGWDRAALERTAGAAAPGP</sequence>
<organism evidence="1 2">
    <name type="scientific">Anaeromyxobacter dehalogenans (strain ATCC BAA-258 / DSM 21875 / 2CP-1)</name>
    <dbReference type="NCBI Taxonomy" id="455488"/>
    <lineage>
        <taxon>Bacteria</taxon>
        <taxon>Pseudomonadati</taxon>
        <taxon>Myxococcota</taxon>
        <taxon>Myxococcia</taxon>
        <taxon>Myxococcales</taxon>
        <taxon>Cystobacterineae</taxon>
        <taxon>Anaeromyxobacteraceae</taxon>
        <taxon>Anaeromyxobacter</taxon>
    </lineage>
</organism>
<dbReference type="Pfam" id="PF19459">
    <property type="entry name" value="DUF5996"/>
    <property type="match status" value="1"/>
</dbReference>
<evidence type="ECO:0000313" key="2">
    <source>
        <dbReference type="Proteomes" id="UP000007089"/>
    </source>
</evidence>
<proteinExistence type="predicted"/>
<keyword evidence="2" id="KW-1185">Reference proteome</keyword>
<dbReference type="AlphaFoldDB" id="B8JBZ6"/>
<accession>B8JBZ6</accession>
<gene>
    <name evidence="1" type="ordered locus">A2cp1_0561</name>
</gene>
<dbReference type="HOGENOM" id="CLU_054566_0_0_7"/>
<dbReference type="Proteomes" id="UP000007089">
    <property type="component" value="Chromosome"/>
</dbReference>
<reference evidence="1" key="1">
    <citation type="submission" date="2009-01" db="EMBL/GenBank/DDBJ databases">
        <title>Complete sequence of Anaeromyxobacter dehalogenans 2CP-1.</title>
        <authorList>
            <consortium name="US DOE Joint Genome Institute"/>
            <person name="Lucas S."/>
            <person name="Copeland A."/>
            <person name="Lapidus A."/>
            <person name="Glavina del Rio T."/>
            <person name="Dalin E."/>
            <person name="Tice H."/>
            <person name="Bruce D."/>
            <person name="Goodwin L."/>
            <person name="Pitluck S."/>
            <person name="Saunders E."/>
            <person name="Brettin T."/>
            <person name="Detter J.C."/>
            <person name="Han C."/>
            <person name="Larimer F."/>
            <person name="Land M."/>
            <person name="Hauser L."/>
            <person name="Kyrpides N."/>
            <person name="Ovchinnikova G."/>
            <person name="Beliaev A.S."/>
            <person name="Richardson P."/>
        </authorList>
    </citation>
    <scope>NUCLEOTIDE SEQUENCE</scope>
    <source>
        <strain evidence="1">2CP-1</strain>
    </source>
</reference>
<dbReference type="KEGG" id="acp:A2cp1_0561"/>
<evidence type="ECO:0000313" key="1">
    <source>
        <dbReference type="EMBL" id="ACL63918.1"/>
    </source>
</evidence>
<name>B8JBZ6_ANAD2</name>
<dbReference type="EMBL" id="CP001359">
    <property type="protein sequence ID" value="ACL63918.1"/>
    <property type="molecule type" value="Genomic_DNA"/>
</dbReference>
<evidence type="ECO:0008006" key="3">
    <source>
        <dbReference type="Google" id="ProtNLM"/>
    </source>
</evidence>